<sequence>MARQWRKRVEVAERARGEVAGVSTVAGEGIRDGGARERRGGWRGSGGGDQWRWRCEGKARWLTRRQWCRRGVEEASRGSGEAEGRDSGLSKAEVDMTCGRGW</sequence>
<evidence type="ECO:0000313" key="3">
    <source>
        <dbReference type="Proteomes" id="UP001419268"/>
    </source>
</evidence>
<dbReference type="Proteomes" id="UP001419268">
    <property type="component" value="Unassembled WGS sequence"/>
</dbReference>
<comment type="caution">
    <text evidence="2">The sequence shown here is derived from an EMBL/GenBank/DDBJ whole genome shotgun (WGS) entry which is preliminary data.</text>
</comment>
<reference evidence="2 3" key="1">
    <citation type="submission" date="2024-01" db="EMBL/GenBank/DDBJ databases">
        <title>Genome assemblies of Stephania.</title>
        <authorList>
            <person name="Yang L."/>
        </authorList>
    </citation>
    <scope>NUCLEOTIDE SEQUENCE [LARGE SCALE GENOMIC DNA]</scope>
    <source>
        <strain evidence="2">JXDWG</strain>
        <tissue evidence="2">Leaf</tissue>
    </source>
</reference>
<organism evidence="2 3">
    <name type="scientific">Stephania cephalantha</name>
    <dbReference type="NCBI Taxonomy" id="152367"/>
    <lineage>
        <taxon>Eukaryota</taxon>
        <taxon>Viridiplantae</taxon>
        <taxon>Streptophyta</taxon>
        <taxon>Embryophyta</taxon>
        <taxon>Tracheophyta</taxon>
        <taxon>Spermatophyta</taxon>
        <taxon>Magnoliopsida</taxon>
        <taxon>Ranunculales</taxon>
        <taxon>Menispermaceae</taxon>
        <taxon>Menispermoideae</taxon>
        <taxon>Cissampelideae</taxon>
        <taxon>Stephania</taxon>
    </lineage>
</organism>
<name>A0AAP0HWX1_9MAGN</name>
<dbReference type="EMBL" id="JBBNAG010000009">
    <property type="protein sequence ID" value="KAK9104668.1"/>
    <property type="molecule type" value="Genomic_DNA"/>
</dbReference>
<protein>
    <submittedName>
        <fullName evidence="2">Uncharacterized protein</fullName>
    </submittedName>
</protein>
<dbReference type="AlphaFoldDB" id="A0AAP0HWX1"/>
<evidence type="ECO:0000256" key="1">
    <source>
        <dbReference type="SAM" id="MobiDB-lite"/>
    </source>
</evidence>
<evidence type="ECO:0000313" key="2">
    <source>
        <dbReference type="EMBL" id="KAK9104668.1"/>
    </source>
</evidence>
<feature type="region of interest" description="Disordered" evidence="1">
    <location>
        <begin position="73"/>
        <end position="102"/>
    </location>
</feature>
<accession>A0AAP0HWX1</accession>
<proteinExistence type="predicted"/>
<feature type="compositionally biased region" description="Basic and acidic residues" evidence="1">
    <location>
        <begin position="73"/>
        <end position="94"/>
    </location>
</feature>
<keyword evidence="3" id="KW-1185">Reference proteome</keyword>
<gene>
    <name evidence="2" type="ORF">Scep_021512</name>
</gene>